<keyword evidence="1" id="KW-0472">Membrane</keyword>
<feature type="transmembrane region" description="Helical" evidence="1">
    <location>
        <begin position="292"/>
        <end position="311"/>
    </location>
</feature>
<feature type="transmembrane region" description="Helical" evidence="1">
    <location>
        <begin position="49"/>
        <end position="70"/>
    </location>
</feature>
<dbReference type="GO" id="GO:0016746">
    <property type="term" value="F:acyltransferase activity"/>
    <property type="evidence" value="ECO:0007669"/>
    <property type="project" value="UniProtKB-KW"/>
</dbReference>
<feature type="domain" description="Acyltransferase 3" evidence="2">
    <location>
        <begin position="12"/>
        <end position="338"/>
    </location>
</feature>
<keyword evidence="3" id="KW-0808">Transferase</keyword>
<dbReference type="EC" id="2.3.-.-" evidence="3"/>
<feature type="transmembrane region" description="Helical" evidence="1">
    <location>
        <begin position="323"/>
        <end position="343"/>
    </location>
</feature>
<protein>
    <submittedName>
        <fullName evidence="3">Acyltransferase</fullName>
        <ecNumber evidence="3">2.3.-.-</ecNumber>
    </submittedName>
</protein>
<feature type="transmembrane region" description="Helical" evidence="1">
    <location>
        <begin position="149"/>
        <end position="169"/>
    </location>
</feature>
<dbReference type="EMBL" id="JAUTWS010000004">
    <property type="protein sequence ID" value="MDO9707905.1"/>
    <property type="molecule type" value="Genomic_DNA"/>
</dbReference>
<dbReference type="InterPro" id="IPR050879">
    <property type="entry name" value="Acyltransferase_3"/>
</dbReference>
<keyword evidence="1" id="KW-1133">Transmembrane helix</keyword>
<keyword evidence="3" id="KW-0012">Acyltransferase</keyword>
<evidence type="ECO:0000259" key="2">
    <source>
        <dbReference type="Pfam" id="PF01757"/>
    </source>
</evidence>
<proteinExistence type="predicted"/>
<feature type="transmembrane region" description="Helical" evidence="1">
    <location>
        <begin position="12"/>
        <end position="29"/>
    </location>
</feature>
<evidence type="ECO:0000313" key="4">
    <source>
        <dbReference type="Proteomes" id="UP001243009"/>
    </source>
</evidence>
<dbReference type="Proteomes" id="UP001243009">
    <property type="component" value="Unassembled WGS sequence"/>
</dbReference>
<gene>
    <name evidence="3" type="ORF">Q7A36_06090</name>
</gene>
<dbReference type="RefSeq" id="WP_305102766.1">
    <property type="nucleotide sequence ID" value="NZ_JAUTWS010000004.1"/>
</dbReference>
<reference evidence="3 4" key="1">
    <citation type="submission" date="2023-08" db="EMBL/GenBank/DDBJ databases">
        <title>The draft genome sequence of Paracraurococcus sp. LOR1-02.</title>
        <authorList>
            <person name="Kingkaew E."/>
            <person name="Tanasupawat S."/>
        </authorList>
    </citation>
    <scope>NUCLEOTIDE SEQUENCE [LARGE SCALE GENOMIC DNA]</scope>
    <source>
        <strain evidence="3 4">LOR1-02</strain>
    </source>
</reference>
<comment type="caution">
    <text evidence="3">The sequence shown here is derived from an EMBL/GenBank/DDBJ whole genome shotgun (WGS) entry which is preliminary data.</text>
</comment>
<feature type="transmembrane region" description="Helical" evidence="1">
    <location>
        <begin position="236"/>
        <end position="265"/>
    </location>
</feature>
<evidence type="ECO:0000256" key="1">
    <source>
        <dbReference type="SAM" id="Phobius"/>
    </source>
</evidence>
<dbReference type="PANTHER" id="PTHR23028:SF53">
    <property type="entry name" value="ACYL_TRANSF_3 DOMAIN-CONTAINING PROTEIN"/>
    <property type="match status" value="1"/>
</dbReference>
<sequence length="368" mass="39975">MQANGAAQRLAGLTRLRVFLIGWVILYHLNLPLHVTDAWPWLGPLLWHGYLGVDGFFLLSGFALWLGYGARPPRGAAGIGRFLLRRVAKIWPLHLVALVGLALLVGALLAAGVTIRDPERFSARDFVLQLFLVHAWETTERFSWNYPSWALSVEWAGYLVFPALLAVLLRLPRPVLAAVPVAALAGLLAMTLTTVNFSLNHSLHLGLVRFFLEFTFGLALGRLATEGLLPRALPWLALPALPLGLLLGQDAATALGLAATIVAIWQAGQGEGQRQGQAAAVRPGLLLRLGEASFGIYLSWVFVEAVLVGLLRVVEPGPWGRAGIMLAALAATMALGWSAWRWVEVPAQRWVLERRRPAPVGLARPAAE</sequence>
<feature type="transmembrane region" description="Helical" evidence="1">
    <location>
        <begin position="176"/>
        <end position="197"/>
    </location>
</feature>
<dbReference type="Pfam" id="PF01757">
    <property type="entry name" value="Acyl_transf_3"/>
    <property type="match status" value="1"/>
</dbReference>
<keyword evidence="4" id="KW-1185">Reference proteome</keyword>
<name>A0ABT9DVH4_9PROT</name>
<keyword evidence="1" id="KW-0812">Transmembrane</keyword>
<dbReference type="InterPro" id="IPR002656">
    <property type="entry name" value="Acyl_transf_3_dom"/>
</dbReference>
<organism evidence="3 4">
    <name type="scientific">Paracraurococcus lichenis</name>
    <dbReference type="NCBI Taxonomy" id="3064888"/>
    <lineage>
        <taxon>Bacteria</taxon>
        <taxon>Pseudomonadati</taxon>
        <taxon>Pseudomonadota</taxon>
        <taxon>Alphaproteobacteria</taxon>
        <taxon>Acetobacterales</taxon>
        <taxon>Roseomonadaceae</taxon>
        <taxon>Paracraurococcus</taxon>
    </lineage>
</organism>
<accession>A0ABT9DVH4</accession>
<feature type="transmembrane region" description="Helical" evidence="1">
    <location>
        <begin position="91"/>
        <end position="115"/>
    </location>
</feature>
<evidence type="ECO:0000313" key="3">
    <source>
        <dbReference type="EMBL" id="MDO9707905.1"/>
    </source>
</evidence>
<dbReference type="PANTHER" id="PTHR23028">
    <property type="entry name" value="ACETYLTRANSFERASE"/>
    <property type="match status" value="1"/>
</dbReference>